<reference evidence="2 3" key="1">
    <citation type="submission" date="2022-11" db="EMBL/GenBank/DDBJ databases">
        <title>Brucella sp. YY2X, whole genome shotgun sequencing project.</title>
        <authorList>
            <person name="Yang Y."/>
        </authorList>
    </citation>
    <scope>NUCLEOTIDE SEQUENCE [LARGE SCALE GENOMIC DNA]</scope>
    <source>
        <strain evidence="2 3">YY2X</strain>
    </source>
</reference>
<evidence type="ECO:0000259" key="1">
    <source>
        <dbReference type="Pfam" id="PF09860"/>
    </source>
</evidence>
<organism evidence="2 3">
    <name type="scientific">Ochrobactrum chromiisoli</name>
    <dbReference type="NCBI Taxonomy" id="2993941"/>
    <lineage>
        <taxon>Bacteria</taxon>
        <taxon>Pseudomonadati</taxon>
        <taxon>Pseudomonadota</taxon>
        <taxon>Alphaproteobacteria</taxon>
        <taxon>Hyphomicrobiales</taxon>
        <taxon>Brucellaceae</taxon>
        <taxon>Brucella/Ochrobactrum group</taxon>
        <taxon>Ochrobactrum</taxon>
    </lineage>
</organism>
<dbReference type="InterPro" id="IPR018656">
    <property type="entry name" value="DUF2087"/>
</dbReference>
<dbReference type="Proteomes" id="UP001301216">
    <property type="component" value="Unassembled WGS sequence"/>
</dbReference>
<dbReference type="Pfam" id="PF09860">
    <property type="entry name" value="DUF2087"/>
    <property type="match status" value="1"/>
</dbReference>
<dbReference type="RefSeq" id="WP_265986379.1">
    <property type="nucleotide sequence ID" value="NZ_JAPHAV010000013.1"/>
</dbReference>
<evidence type="ECO:0000313" key="2">
    <source>
        <dbReference type="EMBL" id="MCX2698714.1"/>
    </source>
</evidence>
<evidence type="ECO:0000313" key="3">
    <source>
        <dbReference type="Proteomes" id="UP001301216"/>
    </source>
</evidence>
<sequence>MPRELIPLHVNDISALARSIRNAYSERDKPLSHVEILNILAKGAGFKNFQHLRDGAKEPVKADVHPIISQANVERVARCFDKDGVLTRFPSKRSDQISVLWVLWSRLPARTKLTEAEVNALLKSWHSFGDHALLRREICDAGLVSRTRDGSVYLRMELPMPPLAQAIARQITNK</sequence>
<name>A0ABT3QT19_9HYPH</name>
<comment type="caution">
    <text evidence="2">The sequence shown here is derived from an EMBL/GenBank/DDBJ whole genome shotgun (WGS) entry which is preliminary data.</text>
</comment>
<accession>A0ABT3QT19</accession>
<feature type="domain" description="DUF2087" evidence="1">
    <location>
        <begin position="86"/>
        <end position="155"/>
    </location>
</feature>
<proteinExistence type="predicted"/>
<keyword evidence="3" id="KW-1185">Reference proteome</keyword>
<dbReference type="EMBL" id="JAPHAV010000013">
    <property type="protein sequence ID" value="MCX2698714.1"/>
    <property type="molecule type" value="Genomic_DNA"/>
</dbReference>
<protein>
    <submittedName>
        <fullName evidence="2">DUF2087 domain-containing protein</fullName>
    </submittedName>
</protein>
<gene>
    <name evidence="2" type="ORF">OPR82_18485</name>
</gene>